<dbReference type="InterPro" id="IPR011024">
    <property type="entry name" value="G_crystallin-like"/>
</dbReference>
<dbReference type="Proteomes" id="UP000634011">
    <property type="component" value="Unassembled WGS sequence"/>
</dbReference>
<evidence type="ECO:0000259" key="5">
    <source>
        <dbReference type="PROSITE" id="PS50915"/>
    </source>
</evidence>
<name>A0A923HCG3_9BURK</name>
<comment type="subcellular location">
    <subcellularLocation>
        <location evidence="1">Membrane</location>
    </subcellularLocation>
</comment>
<protein>
    <submittedName>
        <fullName evidence="6">Glycine zipper 2TM domain-containing protein</fullName>
    </submittedName>
</protein>
<dbReference type="GO" id="GO:0019867">
    <property type="term" value="C:outer membrane"/>
    <property type="evidence" value="ECO:0007669"/>
    <property type="project" value="InterPro"/>
</dbReference>
<dbReference type="PANTHER" id="PTHR35603:SF2">
    <property type="entry name" value="OUTER MEMBRANE LIPOPROTEIN"/>
    <property type="match status" value="1"/>
</dbReference>
<evidence type="ECO:0000256" key="2">
    <source>
        <dbReference type="ARBA" id="ARBA00009646"/>
    </source>
</evidence>
<dbReference type="Gene3D" id="2.60.20.10">
    <property type="entry name" value="Crystallins"/>
    <property type="match status" value="1"/>
</dbReference>
<dbReference type="SMART" id="SM00247">
    <property type="entry name" value="XTALbg"/>
    <property type="match status" value="1"/>
</dbReference>
<dbReference type="Pfam" id="PF00030">
    <property type="entry name" value="Crystall"/>
    <property type="match status" value="1"/>
</dbReference>
<keyword evidence="3" id="KW-0677">Repeat</keyword>
<evidence type="ECO:0000313" key="6">
    <source>
        <dbReference type="EMBL" id="MBC3861174.1"/>
    </source>
</evidence>
<dbReference type="PANTHER" id="PTHR35603">
    <property type="match status" value="1"/>
</dbReference>
<reference evidence="6" key="1">
    <citation type="submission" date="2020-08" db="EMBL/GenBank/DDBJ databases">
        <title>Novel species isolated from subtropical streams in China.</title>
        <authorList>
            <person name="Lu H."/>
        </authorList>
    </citation>
    <scope>NUCLEOTIDE SEQUENCE</scope>
    <source>
        <strain evidence="6">KACC 12607</strain>
    </source>
</reference>
<feature type="domain" description="Beta/gamma crystallin 'Greek key'" evidence="5">
    <location>
        <begin position="43"/>
        <end position="84"/>
    </location>
</feature>
<dbReference type="EMBL" id="JACOFV010000002">
    <property type="protein sequence ID" value="MBC3861174.1"/>
    <property type="molecule type" value="Genomic_DNA"/>
</dbReference>
<dbReference type="InterPro" id="IPR051407">
    <property type="entry name" value="Bact_OM_lipoprot/Surf_antigen"/>
</dbReference>
<evidence type="ECO:0000256" key="4">
    <source>
        <dbReference type="ARBA" id="ARBA00023136"/>
    </source>
</evidence>
<dbReference type="SUPFAM" id="SSF49695">
    <property type="entry name" value="gamma-Crystallin-like"/>
    <property type="match status" value="1"/>
</dbReference>
<gene>
    <name evidence="6" type="ORF">H8K32_03600</name>
</gene>
<proteinExistence type="inferred from homology"/>
<comment type="caution">
    <text evidence="6">The sequence shown here is derived from an EMBL/GenBank/DDBJ whole genome shotgun (WGS) entry which is preliminary data.</text>
</comment>
<dbReference type="InterPro" id="IPR008816">
    <property type="entry name" value="Gly_zipper_2TM_dom"/>
</dbReference>
<sequence length="245" mass="26733">MAQITLYENNEWRGRAFSTSREIGDLNRYGFNDKASSIIVENGRWEICDNAGFGGKCMILQKGNYPSLSAMGMNDRISSVRPVNHSDHYDNEVPQQTGPAYEYRRRPDEDIFQAQVTSVHAVYSAAEQRCWTERQQVNEPSHNNVGGAIVGGILGGVLGHQIGGGTGRDIATAGGAVAGAVLGSNVGSNSGESYSKNVQRCRTVPNQEPDSWDVTYDFGGYEHHMQTRHAPGATISVNRNGEPRQ</sequence>
<evidence type="ECO:0000313" key="7">
    <source>
        <dbReference type="Proteomes" id="UP000634011"/>
    </source>
</evidence>
<dbReference type="PROSITE" id="PS50915">
    <property type="entry name" value="CRYSTALLIN_BETA_GAMMA"/>
    <property type="match status" value="1"/>
</dbReference>
<organism evidence="6 7">
    <name type="scientific">Undibacterium jejuense</name>
    <dbReference type="NCBI Taxonomy" id="1344949"/>
    <lineage>
        <taxon>Bacteria</taxon>
        <taxon>Pseudomonadati</taxon>
        <taxon>Pseudomonadota</taxon>
        <taxon>Betaproteobacteria</taxon>
        <taxon>Burkholderiales</taxon>
        <taxon>Oxalobacteraceae</taxon>
        <taxon>Undibacterium</taxon>
    </lineage>
</organism>
<dbReference type="InterPro" id="IPR001064">
    <property type="entry name" value="Beta/gamma_crystallin"/>
</dbReference>
<accession>A0A923HCG3</accession>
<comment type="similarity">
    <text evidence="2">Belongs to the beta/gamma-crystallin family.</text>
</comment>
<dbReference type="Pfam" id="PF05433">
    <property type="entry name" value="Rick_17kDa_Anti"/>
    <property type="match status" value="1"/>
</dbReference>
<evidence type="ECO:0000256" key="1">
    <source>
        <dbReference type="ARBA" id="ARBA00004370"/>
    </source>
</evidence>
<keyword evidence="4" id="KW-0472">Membrane</keyword>
<evidence type="ECO:0000256" key="3">
    <source>
        <dbReference type="ARBA" id="ARBA00022737"/>
    </source>
</evidence>
<keyword evidence="7" id="KW-1185">Reference proteome</keyword>
<dbReference type="AlphaFoldDB" id="A0A923HCG3"/>